<protein>
    <recommendedName>
        <fullName evidence="5">Aerobactin siderophore biosynthesis IucA/IucC N-terminal domain-containing protein</fullName>
    </recommendedName>
</protein>
<sequence length="630" mass="70966">MFISSTRFAHLTPNQRAAFSVLSRLISCLVTESLLSALFFPLSGIEAKGFAVILLGKGSTADDIFSVVPLQEIPVLRPRGQGAIARTIGLLDPLDMKPFILILSRKSIIDQRDKYDQGGDQRLITAISSVLNAHGWPLGDQVHFEICWCPTTLWNIFADNINLKGELKKEIAADLLNSQDWQRHSYENPPEAPQFTSTSIEWEQSIVEGHPTHPVHKMRSFLPPIPDYTPGSYNLYAPLLRFIAVPRDQLIITYDFERYIKPLLEEASCHVGQPPKIPNDYVIIPVHEVQVANIQQKFPEVEILPNKYHAPMLAQQGIRSVQVLSPQFNLNLKLAVGIRLTSAQRTISPAAAYFSPRFSTQVVPHLNLDSKIVTVVKELASVVHAHPNPEIAKHCAAIVREAPENAIKHSHERLIVCTALVESGHAGADGHIPAVIRVFGLDTEDKRADWLDKFVRIFFRAFLPPALYNGVALECHPQNCMARFDINTKELLGFVIRDFGGIRVHPETLKASTGVEVDFLTGHSVIAPDMDDVYKKLYHAAIHNHLQQLIRVLGLHYNGRGWKIVRSHLKELVPKDHSLYDAWLSAERTFVPEKCFIRMRIAGMYRFYLENLVPNLILYNGVEKNLNENK</sequence>
<feature type="domain" description="Aerobactin siderophore biosynthesis IucA/IucC-like C-terminal" evidence="2">
    <location>
        <begin position="449"/>
        <end position="603"/>
    </location>
</feature>
<dbReference type="GO" id="GO:0016881">
    <property type="term" value="F:acid-amino acid ligase activity"/>
    <property type="evidence" value="ECO:0007669"/>
    <property type="project" value="UniProtKB-ARBA"/>
</dbReference>
<evidence type="ECO:0000313" key="3">
    <source>
        <dbReference type="EMBL" id="PFH53186.1"/>
    </source>
</evidence>
<evidence type="ECO:0000259" key="2">
    <source>
        <dbReference type="Pfam" id="PF06276"/>
    </source>
</evidence>
<dbReference type="InterPro" id="IPR022770">
    <property type="entry name" value="IucA/IucC-like_C"/>
</dbReference>
<dbReference type="Pfam" id="PF06276">
    <property type="entry name" value="FhuF"/>
    <property type="match status" value="1"/>
</dbReference>
<dbReference type="Pfam" id="PF04183">
    <property type="entry name" value="IucA_IucC"/>
    <property type="match status" value="1"/>
</dbReference>
<dbReference type="OrthoDB" id="2117718at2759"/>
<evidence type="ECO:0008006" key="5">
    <source>
        <dbReference type="Google" id="ProtNLM"/>
    </source>
</evidence>
<dbReference type="AlphaFoldDB" id="A0A2A9NYT2"/>
<name>A0A2A9NYT2_9AGAR</name>
<organism evidence="3 4">
    <name type="scientific">Amanita thiersii Skay4041</name>
    <dbReference type="NCBI Taxonomy" id="703135"/>
    <lineage>
        <taxon>Eukaryota</taxon>
        <taxon>Fungi</taxon>
        <taxon>Dikarya</taxon>
        <taxon>Basidiomycota</taxon>
        <taxon>Agaricomycotina</taxon>
        <taxon>Agaricomycetes</taxon>
        <taxon>Agaricomycetidae</taxon>
        <taxon>Agaricales</taxon>
        <taxon>Pluteineae</taxon>
        <taxon>Amanitaceae</taxon>
        <taxon>Amanita</taxon>
    </lineage>
</organism>
<keyword evidence="4" id="KW-1185">Reference proteome</keyword>
<dbReference type="PANTHER" id="PTHR34384">
    <property type="entry name" value="L-2,3-DIAMINOPROPANOATE--CITRATE LIGASE"/>
    <property type="match status" value="1"/>
</dbReference>
<dbReference type="Proteomes" id="UP000242287">
    <property type="component" value="Unassembled WGS sequence"/>
</dbReference>
<evidence type="ECO:0000313" key="4">
    <source>
        <dbReference type="Proteomes" id="UP000242287"/>
    </source>
</evidence>
<dbReference type="InterPro" id="IPR007310">
    <property type="entry name" value="Aerobactin_biosyn_IucA/IucC_N"/>
</dbReference>
<evidence type="ECO:0000259" key="1">
    <source>
        <dbReference type="Pfam" id="PF04183"/>
    </source>
</evidence>
<reference evidence="3 4" key="1">
    <citation type="submission" date="2014-02" db="EMBL/GenBank/DDBJ databases">
        <title>Transposable element dynamics among asymbiotic and ectomycorrhizal Amanita fungi.</title>
        <authorList>
            <consortium name="DOE Joint Genome Institute"/>
            <person name="Hess J."/>
            <person name="Skrede I."/>
            <person name="Wolfe B."/>
            <person name="LaButti K."/>
            <person name="Ohm R.A."/>
            <person name="Grigoriev I.V."/>
            <person name="Pringle A."/>
        </authorList>
    </citation>
    <scope>NUCLEOTIDE SEQUENCE [LARGE SCALE GENOMIC DNA]</scope>
    <source>
        <strain evidence="3 4">SKay4041</strain>
    </source>
</reference>
<proteinExistence type="predicted"/>
<dbReference type="Gene3D" id="1.10.510.40">
    <property type="match status" value="1"/>
</dbReference>
<feature type="domain" description="Aerobactin siderophore biosynthesis IucA/IucC N-terminal" evidence="1">
    <location>
        <begin position="200"/>
        <end position="421"/>
    </location>
</feature>
<dbReference type="STRING" id="703135.A0A2A9NYT2"/>
<dbReference type="InterPro" id="IPR037455">
    <property type="entry name" value="LucA/IucC-like"/>
</dbReference>
<dbReference type="PANTHER" id="PTHR34384:SF5">
    <property type="entry name" value="L-2,3-DIAMINOPROPANOATE--CITRATE LIGASE"/>
    <property type="match status" value="1"/>
</dbReference>
<gene>
    <name evidence="3" type="ORF">AMATHDRAFT_55679</name>
</gene>
<accession>A0A2A9NYT2</accession>
<dbReference type="EMBL" id="KZ301975">
    <property type="protein sequence ID" value="PFH53186.1"/>
    <property type="molecule type" value="Genomic_DNA"/>
</dbReference>
<dbReference type="GO" id="GO:0019290">
    <property type="term" value="P:siderophore biosynthetic process"/>
    <property type="evidence" value="ECO:0007669"/>
    <property type="project" value="InterPro"/>
</dbReference>